<protein>
    <recommendedName>
        <fullName evidence="1">F-box domain-containing protein</fullName>
    </recommendedName>
</protein>
<sequence length="308" mass="35913">MPFALMRFPRLVQKEIMENLDPFEIFDLSECSKRALSVARLKNMKEFMLEITVRSKEIQICGPDFKSVGFTFKKSRFKDSVRYLPSENPDKDFPELLEKILNVFGISQIQNFYSSDKNFKLFASISEILIQRKCEIGLMYFSVEKVEEEQLNHILNNLIVSNYLRFHTDFQFSPNFNYKPIKFPNLLSIEYSFWFGLDQLFSAVRSCLKVQITNSSLKIKDLNEFLEKWKAGEIQNRTAFAVSIYSDNFIGDEPVLGMELPIMGTRNWEISHGVISAKVRYGRLIKNVNGEKAVIELVYDRFLFLAST</sequence>
<organism evidence="2 3">
    <name type="scientific">Caenorhabditis nigoni</name>
    <dbReference type="NCBI Taxonomy" id="1611254"/>
    <lineage>
        <taxon>Eukaryota</taxon>
        <taxon>Metazoa</taxon>
        <taxon>Ecdysozoa</taxon>
        <taxon>Nematoda</taxon>
        <taxon>Chromadorea</taxon>
        <taxon>Rhabditida</taxon>
        <taxon>Rhabditina</taxon>
        <taxon>Rhabditomorpha</taxon>
        <taxon>Rhabditoidea</taxon>
        <taxon>Rhabditidae</taxon>
        <taxon>Peloderinae</taxon>
        <taxon>Caenorhabditis</taxon>
    </lineage>
</organism>
<dbReference type="Proteomes" id="UP000230233">
    <property type="component" value="Chromosome I"/>
</dbReference>
<keyword evidence="3" id="KW-1185">Reference proteome</keyword>
<feature type="domain" description="F-box" evidence="1">
    <location>
        <begin position="2"/>
        <end position="51"/>
    </location>
</feature>
<dbReference type="InterPro" id="IPR001810">
    <property type="entry name" value="F-box_dom"/>
</dbReference>
<dbReference type="PROSITE" id="PS50181">
    <property type="entry name" value="FBOX"/>
    <property type="match status" value="1"/>
</dbReference>
<reference evidence="3" key="1">
    <citation type="submission" date="2017-10" db="EMBL/GenBank/DDBJ databases">
        <title>Rapid genome shrinkage in a self-fertile nematode reveals novel sperm competition proteins.</title>
        <authorList>
            <person name="Yin D."/>
            <person name="Schwarz E.M."/>
            <person name="Thomas C.G."/>
            <person name="Felde R.L."/>
            <person name="Korf I.F."/>
            <person name="Cutter A.D."/>
            <person name="Schartner C.M."/>
            <person name="Ralston E.J."/>
            <person name="Meyer B.J."/>
            <person name="Haag E.S."/>
        </authorList>
    </citation>
    <scope>NUCLEOTIDE SEQUENCE [LARGE SCALE GENOMIC DNA]</scope>
    <source>
        <strain evidence="3">JU1422</strain>
    </source>
</reference>
<evidence type="ECO:0000259" key="1">
    <source>
        <dbReference type="PROSITE" id="PS50181"/>
    </source>
</evidence>
<dbReference type="AlphaFoldDB" id="A0A2G5VQI6"/>
<name>A0A2G5VQI6_9PELO</name>
<dbReference type="PANTHER" id="PTHR21503:SF52">
    <property type="entry name" value="F-BOX DOMAIN-CONTAINING PROTEIN"/>
    <property type="match status" value="1"/>
</dbReference>
<evidence type="ECO:0000313" key="3">
    <source>
        <dbReference type="Proteomes" id="UP000230233"/>
    </source>
</evidence>
<proteinExistence type="predicted"/>
<dbReference type="OrthoDB" id="10334938at2759"/>
<dbReference type="EMBL" id="PDUG01000001">
    <property type="protein sequence ID" value="PIC54089.1"/>
    <property type="molecule type" value="Genomic_DNA"/>
</dbReference>
<accession>A0A2G5VQI6</accession>
<dbReference type="Pfam" id="PF07735">
    <property type="entry name" value="FBA_2"/>
    <property type="match status" value="1"/>
</dbReference>
<dbReference type="PANTHER" id="PTHR21503">
    <property type="entry name" value="F-BOX-CONTAINING HYPOTHETICAL PROTEIN C.ELEGANS"/>
    <property type="match status" value="1"/>
</dbReference>
<gene>
    <name evidence="2" type="primary">Cnig_chr_I.g3491</name>
    <name evidence="2" type="ORF">B9Z55_003491</name>
</gene>
<evidence type="ECO:0000313" key="2">
    <source>
        <dbReference type="EMBL" id="PIC54089.1"/>
    </source>
</evidence>
<comment type="caution">
    <text evidence="2">The sequence shown here is derived from an EMBL/GenBank/DDBJ whole genome shotgun (WGS) entry which is preliminary data.</text>
</comment>
<dbReference type="InterPro" id="IPR012885">
    <property type="entry name" value="F-box_Sdz-33"/>
</dbReference>